<name>A0ACC2AS05_DIPCM</name>
<reference evidence="2" key="1">
    <citation type="journal article" date="2024" name="Proc. Natl. Acad. Sci. U.S.A.">
        <title>Extraordinary preservation of gene collinearity over three hundred million years revealed in homosporous lycophytes.</title>
        <authorList>
            <person name="Li C."/>
            <person name="Wickell D."/>
            <person name="Kuo L.Y."/>
            <person name="Chen X."/>
            <person name="Nie B."/>
            <person name="Liao X."/>
            <person name="Peng D."/>
            <person name="Ji J."/>
            <person name="Jenkins J."/>
            <person name="Williams M."/>
            <person name="Shu S."/>
            <person name="Plott C."/>
            <person name="Barry K."/>
            <person name="Rajasekar S."/>
            <person name="Grimwood J."/>
            <person name="Han X."/>
            <person name="Sun S."/>
            <person name="Hou Z."/>
            <person name="He W."/>
            <person name="Dai G."/>
            <person name="Sun C."/>
            <person name="Schmutz J."/>
            <person name="Leebens-Mack J.H."/>
            <person name="Li F.W."/>
            <person name="Wang L."/>
        </authorList>
    </citation>
    <scope>NUCLEOTIDE SEQUENCE [LARGE SCALE GENOMIC DNA]</scope>
    <source>
        <strain evidence="2">cv. PW_Plant_1</strain>
    </source>
</reference>
<protein>
    <submittedName>
        <fullName evidence="1">Uncharacterized protein</fullName>
    </submittedName>
</protein>
<proteinExistence type="predicted"/>
<dbReference type="EMBL" id="CM055110">
    <property type="protein sequence ID" value="KAJ7520333.1"/>
    <property type="molecule type" value="Genomic_DNA"/>
</dbReference>
<accession>A0ACC2AS05</accession>
<evidence type="ECO:0000313" key="2">
    <source>
        <dbReference type="Proteomes" id="UP001162992"/>
    </source>
</evidence>
<organism evidence="1 2">
    <name type="scientific">Diphasiastrum complanatum</name>
    <name type="common">Issler's clubmoss</name>
    <name type="synonym">Lycopodium complanatum</name>
    <dbReference type="NCBI Taxonomy" id="34168"/>
    <lineage>
        <taxon>Eukaryota</taxon>
        <taxon>Viridiplantae</taxon>
        <taxon>Streptophyta</taxon>
        <taxon>Embryophyta</taxon>
        <taxon>Tracheophyta</taxon>
        <taxon>Lycopodiopsida</taxon>
        <taxon>Lycopodiales</taxon>
        <taxon>Lycopodiaceae</taxon>
        <taxon>Lycopodioideae</taxon>
        <taxon>Diphasiastrum</taxon>
    </lineage>
</organism>
<evidence type="ECO:0000313" key="1">
    <source>
        <dbReference type="EMBL" id="KAJ7520333.1"/>
    </source>
</evidence>
<comment type="caution">
    <text evidence="1">The sequence shown here is derived from an EMBL/GenBank/DDBJ whole genome shotgun (WGS) entry which is preliminary data.</text>
</comment>
<sequence length="292" mass="32954">MFLPRSLQLRLLNTVDADAVEEEECTRMLASLVADYFRKRGLNKTLARFVKESRLKDEWVAESADLQAIYSSYKGSKSSGSSKKRKKKKLSEDEKFETELEQGDTRIPVVSEIDDAVSKNIKLYESTLGRDKKGRKKNTMSILTNGSSCVMVDTVEAGKGQELQTSMRENGVLGFFNSEGLELLTSLPNGDFRDFSKNCQKQSQAKKQTLKGCLKGRLSSPVDTGYSSFEHFLKGKKSKRSKSDDCVPSKGFQVEPERRNDFSEKQAAEENTWSCRKCKTGERGELIFKKDK</sequence>
<gene>
    <name evidence="1" type="ORF">O6H91_19G001500</name>
</gene>
<dbReference type="Proteomes" id="UP001162992">
    <property type="component" value="Chromosome 19"/>
</dbReference>
<keyword evidence="2" id="KW-1185">Reference proteome</keyword>